<organism evidence="2 3">
    <name type="scientific">Elysia crispata</name>
    <name type="common">lettuce slug</name>
    <dbReference type="NCBI Taxonomy" id="231223"/>
    <lineage>
        <taxon>Eukaryota</taxon>
        <taxon>Metazoa</taxon>
        <taxon>Spiralia</taxon>
        <taxon>Lophotrochozoa</taxon>
        <taxon>Mollusca</taxon>
        <taxon>Gastropoda</taxon>
        <taxon>Heterobranchia</taxon>
        <taxon>Euthyneura</taxon>
        <taxon>Panpulmonata</taxon>
        <taxon>Sacoglossa</taxon>
        <taxon>Placobranchoidea</taxon>
        <taxon>Plakobranchidae</taxon>
        <taxon>Elysia</taxon>
    </lineage>
</organism>
<keyword evidence="3" id="KW-1185">Reference proteome</keyword>
<reference evidence="2" key="1">
    <citation type="journal article" date="2023" name="G3 (Bethesda)">
        <title>A reference genome for the long-term kleptoplast-retaining sea slug Elysia crispata morphotype clarki.</title>
        <authorList>
            <person name="Eastman K.E."/>
            <person name="Pendleton A.L."/>
            <person name="Shaikh M.A."/>
            <person name="Suttiyut T."/>
            <person name="Ogas R."/>
            <person name="Tomko P."/>
            <person name="Gavelis G."/>
            <person name="Widhalm J.R."/>
            <person name="Wisecaver J.H."/>
        </authorList>
    </citation>
    <scope>NUCLEOTIDE SEQUENCE</scope>
    <source>
        <strain evidence="2">ECLA1</strain>
    </source>
</reference>
<dbReference type="EMBL" id="JAWDGP010007300">
    <property type="protein sequence ID" value="KAK3726518.1"/>
    <property type="molecule type" value="Genomic_DNA"/>
</dbReference>
<evidence type="ECO:0000256" key="1">
    <source>
        <dbReference type="SAM" id="MobiDB-lite"/>
    </source>
</evidence>
<accession>A0AAE1CQ34</accession>
<dbReference type="AlphaFoldDB" id="A0AAE1CQ34"/>
<evidence type="ECO:0000313" key="3">
    <source>
        <dbReference type="Proteomes" id="UP001283361"/>
    </source>
</evidence>
<feature type="region of interest" description="Disordered" evidence="1">
    <location>
        <begin position="17"/>
        <end position="78"/>
    </location>
</feature>
<comment type="caution">
    <text evidence="2">The sequence shown here is derived from an EMBL/GenBank/DDBJ whole genome shotgun (WGS) entry which is preliminary data.</text>
</comment>
<dbReference type="Proteomes" id="UP001283361">
    <property type="component" value="Unassembled WGS sequence"/>
</dbReference>
<gene>
    <name evidence="2" type="ORF">RRG08_027179</name>
</gene>
<protein>
    <submittedName>
        <fullName evidence="2">Uncharacterized protein</fullName>
    </submittedName>
</protein>
<name>A0AAE1CQ34_9GAST</name>
<evidence type="ECO:0000313" key="2">
    <source>
        <dbReference type="EMBL" id="KAK3726518.1"/>
    </source>
</evidence>
<sequence length="78" mass="8576">MSDGAWGHHEATRQILVGRSLEDAHQEAPARVSAMEPRFDGESECSTPAPRHIVPRSPGLSKNRANFTERQIGAQGRK</sequence>
<proteinExistence type="predicted"/>